<evidence type="ECO:0000313" key="4">
    <source>
        <dbReference type="EMBL" id="RHJ75268.1"/>
    </source>
</evidence>
<evidence type="ECO:0000313" key="2">
    <source>
        <dbReference type="EMBL" id="KAB3857749.1"/>
    </source>
</evidence>
<dbReference type="AlphaFoldDB" id="A0A415DFQ7"/>
<gene>
    <name evidence="4" type="ORF">DW105_13140</name>
    <name evidence="3" type="ORF">F9Z94_15375</name>
    <name evidence="2" type="ORF">GAS29_07005</name>
</gene>
<dbReference type="EMBL" id="WCIF01000018">
    <property type="protein sequence ID" value="KAB5435479.1"/>
    <property type="molecule type" value="Genomic_DNA"/>
</dbReference>
<dbReference type="EMBL" id="QRMN01000031">
    <property type="protein sequence ID" value="RHJ75268.1"/>
    <property type="molecule type" value="Genomic_DNA"/>
</dbReference>
<dbReference type="GO" id="GO:0016740">
    <property type="term" value="F:transferase activity"/>
    <property type="evidence" value="ECO:0007669"/>
    <property type="project" value="UniProtKB-KW"/>
</dbReference>
<dbReference type="Pfam" id="PF00535">
    <property type="entry name" value="Glycos_transf_2"/>
    <property type="match status" value="1"/>
</dbReference>
<dbReference type="PANTHER" id="PTHR43685:SF2">
    <property type="entry name" value="GLYCOSYLTRANSFERASE 2-LIKE DOMAIN-CONTAINING PROTEIN"/>
    <property type="match status" value="1"/>
</dbReference>
<organism evidence="4 5">
    <name type="scientific">Phocaeicola vulgatus</name>
    <name type="common">Bacteroides vulgatus</name>
    <dbReference type="NCBI Taxonomy" id="821"/>
    <lineage>
        <taxon>Bacteria</taxon>
        <taxon>Pseudomonadati</taxon>
        <taxon>Bacteroidota</taxon>
        <taxon>Bacteroidia</taxon>
        <taxon>Bacteroidales</taxon>
        <taxon>Bacteroidaceae</taxon>
        <taxon>Phocaeicola</taxon>
    </lineage>
</organism>
<dbReference type="InterPro" id="IPR001173">
    <property type="entry name" value="Glyco_trans_2-like"/>
</dbReference>
<dbReference type="Proteomes" id="UP000283958">
    <property type="component" value="Unassembled WGS sequence"/>
</dbReference>
<reference evidence="4 5" key="1">
    <citation type="submission" date="2018-08" db="EMBL/GenBank/DDBJ databases">
        <title>A genome reference for cultivated species of the human gut microbiota.</title>
        <authorList>
            <person name="Zou Y."/>
            <person name="Xue W."/>
            <person name="Luo G."/>
        </authorList>
    </citation>
    <scope>NUCLEOTIDE SEQUENCE [LARGE SCALE GENOMIC DNA]</scope>
    <source>
        <strain evidence="4 5">AM09-18</strain>
    </source>
</reference>
<evidence type="ECO:0000313" key="5">
    <source>
        <dbReference type="Proteomes" id="UP000283958"/>
    </source>
</evidence>
<accession>A0A415DFQ7</accession>
<protein>
    <submittedName>
        <fullName evidence="2 4">Glycosyltransferase</fullName>
    </submittedName>
</protein>
<dbReference type="Proteomes" id="UP000441522">
    <property type="component" value="Unassembled WGS sequence"/>
</dbReference>
<reference evidence="2 6" key="2">
    <citation type="journal article" date="2019" name="Nat. Med.">
        <title>A library of human gut bacterial isolates paired with longitudinal multiomics data enables mechanistic microbiome research.</title>
        <authorList>
            <person name="Poyet M."/>
            <person name="Groussin M."/>
            <person name="Gibbons S.M."/>
            <person name="Avila-Pacheco J."/>
            <person name="Jiang X."/>
            <person name="Kearney S.M."/>
            <person name="Perrotta A.R."/>
            <person name="Berdy B."/>
            <person name="Zhao S."/>
            <person name="Lieberman T.D."/>
            <person name="Swanson P.K."/>
            <person name="Smith M."/>
            <person name="Roesemann S."/>
            <person name="Alexander J.E."/>
            <person name="Rich S.A."/>
            <person name="Livny J."/>
            <person name="Vlamakis H."/>
            <person name="Clish C."/>
            <person name="Bullock K."/>
            <person name="Deik A."/>
            <person name="Scott J."/>
            <person name="Pierce K.A."/>
            <person name="Xavier R.J."/>
            <person name="Alm E.J."/>
        </authorList>
    </citation>
    <scope>NUCLEOTIDE SEQUENCE [LARGE SCALE GENOMIC DNA]</scope>
    <source>
        <strain evidence="2 6">BIOML-A5</strain>
    </source>
</reference>
<dbReference type="InterPro" id="IPR029044">
    <property type="entry name" value="Nucleotide-diphossugar_trans"/>
</dbReference>
<dbReference type="EMBL" id="WCWW01000012">
    <property type="protein sequence ID" value="KAB3857749.1"/>
    <property type="molecule type" value="Genomic_DNA"/>
</dbReference>
<reference evidence="3 7" key="3">
    <citation type="submission" date="2019-10" db="EMBL/GenBank/DDBJ databases">
        <title>Genome Sequence and Assembly of iSURF_14.</title>
        <authorList>
            <person name="Wucher B.R."/>
            <person name="Ruoff K.L."/>
            <person name="Price C.E."/>
            <person name="Valls R.R."/>
            <person name="O'Toole G.A."/>
        </authorList>
    </citation>
    <scope>NUCLEOTIDE SEQUENCE [LARGE SCALE GENOMIC DNA]</scope>
    <source>
        <strain evidence="3 7">ANK132K_3B</strain>
    </source>
</reference>
<dbReference type="SUPFAM" id="SSF53448">
    <property type="entry name" value="Nucleotide-diphospho-sugar transferases"/>
    <property type="match status" value="1"/>
</dbReference>
<evidence type="ECO:0000313" key="7">
    <source>
        <dbReference type="Proteomes" id="UP000462885"/>
    </source>
</evidence>
<keyword evidence="4" id="KW-0808">Transferase</keyword>
<proteinExistence type="predicted"/>
<dbReference type="PANTHER" id="PTHR43685">
    <property type="entry name" value="GLYCOSYLTRANSFERASE"/>
    <property type="match status" value="1"/>
</dbReference>
<sequence>MNEMVSVIMPVYNTEKYVEEAICSVLSQSYQDWELLVVDDCSTDSSVSIIKRYMEQDRRIHFFQTDSSSGSPVKPRNIGVEAAKGRYIAFLDSDDIWLPDKLQNQIPLFGEGAVAVVFSNYEKMTEEGQCSGRIICAPHCTDYKKLLKGNVIGNVTGVYDTRKVGKIFFQPVHHEDYILWLSILKKGYVARNTNTVTARYRLRVQSVSSNKWKVLGWQWYIYVHVEHIHYLKAVCLFVCYAYKAFWKALK</sequence>
<evidence type="ECO:0000313" key="6">
    <source>
        <dbReference type="Proteomes" id="UP000441522"/>
    </source>
</evidence>
<feature type="domain" description="Glycosyltransferase 2-like" evidence="1">
    <location>
        <begin position="6"/>
        <end position="134"/>
    </location>
</feature>
<dbReference type="InterPro" id="IPR050834">
    <property type="entry name" value="Glycosyltransf_2"/>
</dbReference>
<dbReference type="Proteomes" id="UP000462885">
    <property type="component" value="Unassembled WGS sequence"/>
</dbReference>
<dbReference type="Gene3D" id="3.90.550.10">
    <property type="entry name" value="Spore Coat Polysaccharide Biosynthesis Protein SpsA, Chain A"/>
    <property type="match status" value="1"/>
</dbReference>
<comment type="caution">
    <text evidence="4">The sequence shown here is derived from an EMBL/GenBank/DDBJ whole genome shotgun (WGS) entry which is preliminary data.</text>
</comment>
<evidence type="ECO:0000259" key="1">
    <source>
        <dbReference type="Pfam" id="PF00535"/>
    </source>
</evidence>
<name>A0A415DFQ7_PHOVU</name>
<dbReference type="RefSeq" id="WP_005849335.1">
    <property type="nucleotide sequence ID" value="NZ_CP181423.1"/>
</dbReference>
<evidence type="ECO:0000313" key="3">
    <source>
        <dbReference type="EMBL" id="KAB5435479.1"/>
    </source>
</evidence>